<name>A0A7S1SWV3_9CHLO</name>
<organism evidence="4">
    <name type="scientific">Tetraselmis chuii</name>
    <dbReference type="NCBI Taxonomy" id="63592"/>
    <lineage>
        <taxon>Eukaryota</taxon>
        <taxon>Viridiplantae</taxon>
        <taxon>Chlorophyta</taxon>
        <taxon>core chlorophytes</taxon>
        <taxon>Chlorodendrophyceae</taxon>
        <taxon>Chlorodendrales</taxon>
        <taxon>Chlorodendraceae</taxon>
        <taxon>Tetraselmis</taxon>
    </lineage>
</organism>
<proteinExistence type="inferred from homology"/>
<evidence type="ECO:0000256" key="3">
    <source>
        <dbReference type="SAM" id="SignalP"/>
    </source>
</evidence>
<evidence type="ECO:0008006" key="5">
    <source>
        <dbReference type="Google" id="ProtNLM"/>
    </source>
</evidence>
<dbReference type="GO" id="GO:0070004">
    <property type="term" value="F:cysteine-type exopeptidase activity"/>
    <property type="evidence" value="ECO:0007669"/>
    <property type="project" value="InterPro"/>
</dbReference>
<reference evidence="4" key="1">
    <citation type="submission" date="2021-01" db="EMBL/GenBank/DDBJ databases">
        <authorList>
            <person name="Corre E."/>
            <person name="Pelletier E."/>
            <person name="Niang G."/>
            <person name="Scheremetjew M."/>
            <person name="Finn R."/>
            <person name="Kale V."/>
            <person name="Holt S."/>
            <person name="Cochrane G."/>
            <person name="Meng A."/>
            <person name="Brown T."/>
            <person name="Cohen L."/>
        </authorList>
    </citation>
    <scope>NUCLEOTIDE SEQUENCE</scope>
    <source>
        <strain evidence="4">PLY429</strain>
    </source>
</reference>
<feature type="chain" id="PRO_5031480841" description="Dipeptidase" evidence="3">
    <location>
        <begin position="29"/>
        <end position="625"/>
    </location>
</feature>
<keyword evidence="3" id="KW-0732">Signal</keyword>
<gene>
    <name evidence="4" type="ORF">TCHU04912_LOCUS13004</name>
</gene>
<evidence type="ECO:0000313" key="4">
    <source>
        <dbReference type="EMBL" id="CAD9210765.1"/>
    </source>
</evidence>
<comment type="similarity">
    <text evidence="1">Belongs to the peptidase C69 family. Secernin subfamily.</text>
</comment>
<dbReference type="PANTHER" id="PTHR12994">
    <property type="entry name" value="SECERNIN"/>
    <property type="match status" value="1"/>
</dbReference>
<feature type="region of interest" description="Disordered" evidence="2">
    <location>
        <begin position="598"/>
        <end position="625"/>
    </location>
</feature>
<sequence length="625" mass="69627">MANTDRCGCLLLVAALTIIFCVVQPASGCTAIVFGRNVTVDGSVMVAHGDDGGTFTADLRLIKVPAATHERDAMRPVLHFEQSYPRIVAYGRGKDYEPVGDQKLTKPAGFIPQVRHTYAYWDNDYGVMNEKQVSIAESTIGAKTVGWGNNLPYGYNMFGIAELTKIALERCATARCAVQTMGTLAEEYGFYSEDSGDPSAPLYFLSAESAAVADKREVWLFHVLTGPNNSSAIWAAIRVPDDHVAVMADGMVIREMNLDDPDNYLASSNVHSYAVEQGWWKPEDGPFDFTAAYAFDGEFVGDYPFYPLYVGRRIWRVFDLLAPSLKLDPRLGFIPERKTYPATVRPDRQDLSAQDVMALLRDHYQGTEFDTSKGLKAGPFGSPVQYDPNQYFSAGVAGGWERPISIYRQLFSFVAVSRDWLPDEVGGFFWFGHGPAHTTAYVPFYASALRPPASYLDVRQTTFSQDASWWAFDFVSNWATLKYRYMVKDIQEAQREAEAQGEVLQLVSEQHALELLLAVGSQDADKSVAEFLTEVVCGHASAVTAGWWQLAWKLVAKYADGYVANEDGSRQQPGYPTPWLKQVGFEEFPGDSFINPRWERQQAPSVGGLRATSGRDWKQSRREIL</sequence>
<feature type="signal peptide" evidence="3">
    <location>
        <begin position="1"/>
        <end position="28"/>
    </location>
</feature>
<dbReference type="Pfam" id="PF03577">
    <property type="entry name" value="Peptidase_C69"/>
    <property type="match status" value="1"/>
</dbReference>
<dbReference type="GO" id="GO:0006508">
    <property type="term" value="P:proteolysis"/>
    <property type="evidence" value="ECO:0007669"/>
    <property type="project" value="InterPro"/>
</dbReference>
<feature type="compositionally biased region" description="Basic and acidic residues" evidence="2">
    <location>
        <begin position="613"/>
        <end position="625"/>
    </location>
</feature>
<dbReference type="GO" id="GO:0016805">
    <property type="term" value="F:dipeptidase activity"/>
    <property type="evidence" value="ECO:0007669"/>
    <property type="project" value="InterPro"/>
</dbReference>
<accession>A0A7S1SWV3</accession>
<dbReference type="PANTHER" id="PTHR12994:SF17">
    <property type="entry name" value="LD30995P"/>
    <property type="match status" value="1"/>
</dbReference>
<dbReference type="InterPro" id="IPR005322">
    <property type="entry name" value="Peptidase_C69"/>
</dbReference>
<dbReference type="EMBL" id="HBGG01025094">
    <property type="protein sequence ID" value="CAD9210765.1"/>
    <property type="molecule type" value="Transcribed_RNA"/>
</dbReference>
<protein>
    <recommendedName>
        <fullName evidence="5">Dipeptidase</fullName>
    </recommendedName>
</protein>
<evidence type="ECO:0000256" key="1">
    <source>
        <dbReference type="ARBA" id="ARBA00005705"/>
    </source>
</evidence>
<dbReference type="AlphaFoldDB" id="A0A7S1SWV3"/>
<evidence type="ECO:0000256" key="2">
    <source>
        <dbReference type="SAM" id="MobiDB-lite"/>
    </source>
</evidence>